<keyword evidence="1" id="KW-0812">Transmembrane</keyword>
<dbReference type="Pfam" id="PF07963">
    <property type="entry name" value="N_methyl"/>
    <property type="match status" value="1"/>
</dbReference>
<keyword evidence="1" id="KW-0472">Membrane</keyword>
<dbReference type="Pfam" id="PF16074">
    <property type="entry name" value="PilW"/>
    <property type="match status" value="1"/>
</dbReference>
<dbReference type="RefSeq" id="WP_135263665.1">
    <property type="nucleotide sequence ID" value="NZ_SMLM01000002.1"/>
</dbReference>
<comment type="caution">
    <text evidence="2">The sequence shown here is derived from an EMBL/GenBank/DDBJ whole genome shotgun (WGS) entry which is preliminary data.</text>
</comment>
<accession>A0A4Z0BUI7</accession>
<evidence type="ECO:0000313" key="2">
    <source>
        <dbReference type="EMBL" id="TFZ02134.1"/>
    </source>
</evidence>
<dbReference type="AlphaFoldDB" id="A0A4Z0BUI7"/>
<organism evidence="2 3">
    <name type="scientific">Ramlibacter henchirensis</name>
    <dbReference type="NCBI Taxonomy" id="204072"/>
    <lineage>
        <taxon>Bacteria</taxon>
        <taxon>Pseudomonadati</taxon>
        <taxon>Pseudomonadota</taxon>
        <taxon>Betaproteobacteria</taxon>
        <taxon>Burkholderiales</taxon>
        <taxon>Comamonadaceae</taxon>
        <taxon>Ramlibacter</taxon>
    </lineage>
</organism>
<feature type="transmembrane region" description="Helical" evidence="1">
    <location>
        <begin position="30"/>
        <end position="52"/>
    </location>
</feature>
<dbReference type="InterPro" id="IPR012902">
    <property type="entry name" value="N_methyl_site"/>
</dbReference>
<keyword evidence="1" id="KW-1133">Transmembrane helix</keyword>
<dbReference type="EMBL" id="SMLM01000002">
    <property type="protein sequence ID" value="TFZ02134.1"/>
    <property type="molecule type" value="Genomic_DNA"/>
</dbReference>
<evidence type="ECO:0000313" key="3">
    <source>
        <dbReference type="Proteomes" id="UP000298180"/>
    </source>
</evidence>
<proteinExistence type="predicted"/>
<keyword evidence="3" id="KW-1185">Reference proteome</keyword>
<dbReference type="OrthoDB" id="5296662at2"/>
<dbReference type="Proteomes" id="UP000298180">
    <property type="component" value="Unassembled WGS sequence"/>
</dbReference>
<dbReference type="InterPro" id="IPR032092">
    <property type="entry name" value="PilW"/>
</dbReference>
<gene>
    <name evidence="2" type="ORF">EZ313_12690</name>
</gene>
<evidence type="ECO:0000256" key="1">
    <source>
        <dbReference type="SAM" id="Phobius"/>
    </source>
</evidence>
<evidence type="ECO:0008006" key="4">
    <source>
        <dbReference type="Google" id="ProtNLM"/>
    </source>
</evidence>
<reference evidence="2 3" key="1">
    <citation type="submission" date="2019-03" db="EMBL/GenBank/DDBJ databases">
        <title>Ramlibacter henchirensis DSM 14656, whole genome shotgun sequence.</title>
        <authorList>
            <person name="Zhang X."/>
            <person name="Feng G."/>
            <person name="Zhu H."/>
        </authorList>
    </citation>
    <scope>NUCLEOTIDE SEQUENCE [LARGE SCALE GENOMIC DNA]</scope>
    <source>
        <strain evidence="2 3">DSM 14656</strain>
    </source>
</reference>
<dbReference type="PROSITE" id="PS00409">
    <property type="entry name" value="PROKAR_NTER_METHYL"/>
    <property type="match status" value="1"/>
</dbReference>
<protein>
    <recommendedName>
        <fullName evidence="4">Pilus assembly protein PilW</fullName>
    </recommendedName>
</protein>
<sequence length="368" mass="38762">MHTATPSHRAGRPRPARAASAARRARGLSLVELLVSISLGLVVLTALVALYGNVTRTNNEMTKTNQLIENGRFAMQLLQEDVAQAGFWGPLDVIEPTAVPDPCVAYADWPADAAARAAYRDNLLSIPVHAYSDGTALAGCGASLANVIAQSDVLIVRRASSCISGVGCDGGTDTGPHLQISSCRTAAPPEPAYVVESKAELDARLGAGTHIRTKNCATETGRRKMLVNVYYVANSAAGVPTLYRVRLVNGSFQQPEPMVDGIQAFKVELGVDDLGSNGLPIGATNPGDGNADRYVACAPACDLAVLGNVVSMKLHLLARNIEPTAGHTDDKAYTVGPLAIAAANDNYKRHVFTTTVRVVNPSSRRETP</sequence>
<dbReference type="GO" id="GO:0043683">
    <property type="term" value="P:type IV pilus assembly"/>
    <property type="evidence" value="ECO:0007669"/>
    <property type="project" value="InterPro"/>
</dbReference>
<name>A0A4Z0BUI7_9BURK</name>